<evidence type="ECO:0000313" key="1">
    <source>
        <dbReference type="EMBL" id="TFK75656.1"/>
    </source>
</evidence>
<evidence type="ECO:0000313" key="2">
    <source>
        <dbReference type="Proteomes" id="UP000308600"/>
    </source>
</evidence>
<proteinExistence type="predicted"/>
<dbReference type="Proteomes" id="UP000308600">
    <property type="component" value="Unassembled WGS sequence"/>
</dbReference>
<organism evidence="1 2">
    <name type="scientific">Pluteus cervinus</name>
    <dbReference type="NCBI Taxonomy" id="181527"/>
    <lineage>
        <taxon>Eukaryota</taxon>
        <taxon>Fungi</taxon>
        <taxon>Dikarya</taxon>
        <taxon>Basidiomycota</taxon>
        <taxon>Agaricomycotina</taxon>
        <taxon>Agaricomycetes</taxon>
        <taxon>Agaricomycetidae</taxon>
        <taxon>Agaricales</taxon>
        <taxon>Pluteineae</taxon>
        <taxon>Pluteaceae</taxon>
        <taxon>Pluteus</taxon>
    </lineage>
</organism>
<name>A0ACD3BCL1_9AGAR</name>
<sequence length="1149" mass="126937">MPPALYCLYILISALFAVGFAEVVTLRASSAGRTSALANRPKSPIESRFLPPLSYKNGLSPASDHDLVDIVLVASVDGKFHGLNRTDGRTLWSMSANPSSTSISAPLSLSPLVKTSLMEYDPDLIDETTQQEVYVIEPQSGDLYVMSTPSGPLQRFPFSVTELVEMSPFSFSADEGGRRVFLGSKETSLLVLELETGKIKASFAAECLFDSLDNKHEDEEESEGATPPISRPREVYIGRTDYHLSIHSRPSSTRYGDSKPVVQNLTYSVYGPDKQYTLNQLGYRRAKDDAYIQSLPNGDLMAFKAELNRGNVKADSQLLWARSFDNPIVAIFDVLQDPDSVQPYVLLQPRPRLQDFFSRLDVENTANLPNFGSAYVGIIEETGSLYAMSPDQFPLVVFDFIPRPLLGIDPPPSTKLDSARDEIDSTIRSHKLREAQRERYAEYCHVSPSDRRCFVGLRSLVESEESRMLRLLESKPGRADVGLSTPTPSHPTAQPMEPPTINESMGGTPPIPSDHRIEDPSFFQASGRSVWEGVLLALVLGGVSLWFSLRRKSHIPIEDKSAALQPDQIPPQLPAIPSIPEIPPTHLISSAEVAAPLTPVTEPVEAGDESANEGEGDTDAPTAAGKRKPRRGKRGKKKKGGANGQAEDESEAQDNANTQPPPTSNPPSGGSEPAASSIIITSSPKAAPAPSLIVSETILGTAFASSFRCMHADSFIGFGSHGTVVYQGSLQGRSVAVKRLLQDFVTLAEREVSILQESDDHPNVIRYYYQEAHANFLYIALELCPASLADIIEQPDKDQFRDIAIAFDPKKALKQITSGLRHLHALKLVHRDIKPQNILISTGKYVGGKITYRMLISDFGLCKKLDFDQTSFLPTAHGAMAAGTVGWRAPEILRGDVNLNDLDDNSSMSSRGSTSTVTGGSSNTQPRTRLTKTVDIFALGCLFYYTLTNGGHPFGSRFEREVNIFKGEMKLDGLTRFGEEGVEAENLIARMLNAEARQRPDTTACLLHPYFWDAARRLNFLQDVSDRFENLPRDPKDPHLVELETDAFSIVGNDWQSRLDKTFIENLGKFRKYDPKSVQDLLRALRNKKNHYQDLPDNVKRHLGPMPDGFLAYFTKRYPKLFLHVHSVIASSALRTESMFRSYFELPES</sequence>
<accession>A0ACD3BCL1</accession>
<dbReference type="EMBL" id="ML208262">
    <property type="protein sequence ID" value="TFK75656.1"/>
    <property type="molecule type" value="Genomic_DNA"/>
</dbReference>
<keyword evidence="2" id="KW-1185">Reference proteome</keyword>
<gene>
    <name evidence="1" type="ORF">BDN72DRAFT_885694</name>
</gene>
<protein>
    <submittedName>
        <fullName evidence="1">Uncharacterized protein</fullName>
    </submittedName>
</protein>
<reference evidence="1 2" key="1">
    <citation type="journal article" date="2019" name="Nat. Ecol. Evol.">
        <title>Megaphylogeny resolves global patterns of mushroom evolution.</title>
        <authorList>
            <person name="Varga T."/>
            <person name="Krizsan K."/>
            <person name="Foldi C."/>
            <person name="Dima B."/>
            <person name="Sanchez-Garcia M."/>
            <person name="Sanchez-Ramirez S."/>
            <person name="Szollosi G.J."/>
            <person name="Szarkandi J.G."/>
            <person name="Papp V."/>
            <person name="Albert L."/>
            <person name="Andreopoulos W."/>
            <person name="Angelini C."/>
            <person name="Antonin V."/>
            <person name="Barry K.W."/>
            <person name="Bougher N.L."/>
            <person name="Buchanan P."/>
            <person name="Buyck B."/>
            <person name="Bense V."/>
            <person name="Catcheside P."/>
            <person name="Chovatia M."/>
            <person name="Cooper J."/>
            <person name="Damon W."/>
            <person name="Desjardin D."/>
            <person name="Finy P."/>
            <person name="Geml J."/>
            <person name="Haridas S."/>
            <person name="Hughes K."/>
            <person name="Justo A."/>
            <person name="Karasinski D."/>
            <person name="Kautmanova I."/>
            <person name="Kiss B."/>
            <person name="Kocsube S."/>
            <person name="Kotiranta H."/>
            <person name="LaButti K.M."/>
            <person name="Lechner B.E."/>
            <person name="Liimatainen K."/>
            <person name="Lipzen A."/>
            <person name="Lukacs Z."/>
            <person name="Mihaltcheva S."/>
            <person name="Morgado L.N."/>
            <person name="Niskanen T."/>
            <person name="Noordeloos M.E."/>
            <person name="Ohm R.A."/>
            <person name="Ortiz-Santana B."/>
            <person name="Ovrebo C."/>
            <person name="Racz N."/>
            <person name="Riley R."/>
            <person name="Savchenko A."/>
            <person name="Shiryaev A."/>
            <person name="Soop K."/>
            <person name="Spirin V."/>
            <person name="Szebenyi C."/>
            <person name="Tomsovsky M."/>
            <person name="Tulloss R.E."/>
            <person name="Uehling J."/>
            <person name="Grigoriev I.V."/>
            <person name="Vagvolgyi C."/>
            <person name="Papp T."/>
            <person name="Martin F.M."/>
            <person name="Miettinen O."/>
            <person name="Hibbett D.S."/>
            <person name="Nagy L.G."/>
        </authorList>
    </citation>
    <scope>NUCLEOTIDE SEQUENCE [LARGE SCALE GENOMIC DNA]</scope>
    <source>
        <strain evidence="1 2">NL-1719</strain>
    </source>
</reference>